<dbReference type="EMBL" id="DWXZ01000208">
    <property type="protein sequence ID" value="HJB38330.1"/>
    <property type="molecule type" value="Genomic_DNA"/>
</dbReference>
<reference evidence="1" key="2">
    <citation type="submission" date="2021-04" db="EMBL/GenBank/DDBJ databases">
        <authorList>
            <person name="Gilroy R."/>
        </authorList>
    </citation>
    <scope>NUCLEOTIDE SEQUENCE</scope>
    <source>
        <strain evidence="1">ChiBcolR8-3208</strain>
    </source>
</reference>
<evidence type="ECO:0000313" key="2">
    <source>
        <dbReference type="Proteomes" id="UP000824214"/>
    </source>
</evidence>
<protein>
    <submittedName>
        <fullName evidence="1">Uncharacterized protein</fullName>
    </submittedName>
</protein>
<comment type="caution">
    <text evidence="1">The sequence shown here is derived from an EMBL/GenBank/DDBJ whole genome shotgun (WGS) entry which is preliminary data.</text>
</comment>
<evidence type="ECO:0000313" key="1">
    <source>
        <dbReference type="EMBL" id="HJB38330.1"/>
    </source>
</evidence>
<sequence>MRARTHMAQVLEGTGLYSLTGSTPVDWELDAYSAGFAPLEAAFDKLLADLFAATATRERLAQWEALFRPQPSTAPVEDCRDTVASRMAARPGDFTWAGTQRLLPGAGVRGLVLEDGEGGLKVLLGRLLGITQAEAARELDQLLPAHLAWAWDTAVTWVALDAYPRSFEAWDDLGLTWAQLDGVSRQDLENGFEEV</sequence>
<dbReference type="Proteomes" id="UP000824214">
    <property type="component" value="Unassembled WGS sequence"/>
</dbReference>
<name>A0A9D2S0M1_9FIRM</name>
<gene>
    <name evidence="1" type="ORF">H9942_09745</name>
</gene>
<reference evidence="1" key="1">
    <citation type="journal article" date="2021" name="PeerJ">
        <title>Extensive microbial diversity within the chicken gut microbiome revealed by metagenomics and culture.</title>
        <authorList>
            <person name="Gilroy R."/>
            <person name="Ravi A."/>
            <person name="Getino M."/>
            <person name="Pursley I."/>
            <person name="Horton D.L."/>
            <person name="Alikhan N.F."/>
            <person name="Baker D."/>
            <person name="Gharbi K."/>
            <person name="Hall N."/>
            <person name="Watson M."/>
            <person name="Adriaenssens E.M."/>
            <person name="Foster-Nyarko E."/>
            <person name="Jarju S."/>
            <person name="Secka A."/>
            <person name="Antonio M."/>
            <person name="Oren A."/>
            <person name="Chaudhuri R.R."/>
            <person name="La Ragione R."/>
            <person name="Hildebrand F."/>
            <person name="Pallen M.J."/>
        </authorList>
    </citation>
    <scope>NUCLEOTIDE SEQUENCE</scope>
    <source>
        <strain evidence="1">ChiBcolR8-3208</strain>
    </source>
</reference>
<proteinExistence type="predicted"/>
<organism evidence="1 2">
    <name type="scientific">Candidatus Acutalibacter ornithocaccae</name>
    <dbReference type="NCBI Taxonomy" id="2838416"/>
    <lineage>
        <taxon>Bacteria</taxon>
        <taxon>Bacillati</taxon>
        <taxon>Bacillota</taxon>
        <taxon>Clostridia</taxon>
        <taxon>Eubacteriales</taxon>
        <taxon>Acutalibacteraceae</taxon>
        <taxon>Acutalibacter</taxon>
    </lineage>
</organism>
<dbReference type="AlphaFoldDB" id="A0A9D2S0M1"/>
<accession>A0A9D2S0M1</accession>